<evidence type="ECO:0000256" key="6">
    <source>
        <dbReference type="PROSITE-ProRule" id="PRU00433"/>
    </source>
</evidence>
<feature type="signal peptide" evidence="7">
    <location>
        <begin position="1"/>
        <end position="21"/>
    </location>
</feature>
<dbReference type="GO" id="GO:0020037">
    <property type="term" value="F:heme binding"/>
    <property type="evidence" value="ECO:0007669"/>
    <property type="project" value="InterPro"/>
</dbReference>
<dbReference type="Gene3D" id="1.10.760.10">
    <property type="entry name" value="Cytochrome c-like domain"/>
    <property type="match status" value="1"/>
</dbReference>
<sequence>MSRIKGAALLLLLFCCPLVWAMGKGVEEPILPLTQVVGLDPGKVALGERLFHDPRLSGDESISCAHCHPLGRGGADGLVRSPGVAGQLGEIHTPTVYNSFFNLAQFKSVATS</sequence>
<dbReference type="SUPFAM" id="SSF46626">
    <property type="entry name" value="Cytochrome c"/>
    <property type="match status" value="1"/>
</dbReference>
<dbReference type="EMBL" id="PQCO01000251">
    <property type="protein sequence ID" value="PUD99635.1"/>
    <property type="molecule type" value="Genomic_DNA"/>
</dbReference>
<comment type="subcellular location">
    <subcellularLocation>
        <location evidence="1">Cell envelope</location>
    </subcellularLocation>
</comment>
<feature type="domain" description="Cytochrome c" evidence="8">
    <location>
        <begin position="42"/>
        <end position="112"/>
    </location>
</feature>
<keyword evidence="3 6" id="KW-0479">Metal-binding</keyword>
<dbReference type="InterPro" id="IPR036909">
    <property type="entry name" value="Cyt_c-like_dom_sf"/>
</dbReference>
<dbReference type="GO" id="GO:0030313">
    <property type="term" value="C:cell envelope"/>
    <property type="evidence" value="ECO:0007669"/>
    <property type="project" value="UniProtKB-SubCell"/>
</dbReference>
<evidence type="ECO:0000256" key="3">
    <source>
        <dbReference type="ARBA" id="ARBA00022723"/>
    </source>
</evidence>
<dbReference type="Proteomes" id="UP000250928">
    <property type="component" value="Unassembled WGS sequence"/>
</dbReference>
<keyword evidence="2 6" id="KW-0349">Heme</keyword>
<evidence type="ECO:0000256" key="7">
    <source>
        <dbReference type="SAM" id="SignalP"/>
    </source>
</evidence>
<evidence type="ECO:0000259" key="8">
    <source>
        <dbReference type="PROSITE" id="PS51007"/>
    </source>
</evidence>
<evidence type="ECO:0000313" key="9">
    <source>
        <dbReference type="EMBL" id="PUD99635.1"/>
    </source>
</evidence>
<dbReference type="GO" id="GO:0004130">
    <property type="term" value="F:cytochrome-c peroxidase activity"/>
    <property type="evidence" value="ECO:0007669"/>
    <property type="project" value="TreeGrafter"/>
</dbReference>
<dbReference type="InterPro" id="IPR051395">
    <property type="entry name" value="Cytochrome_c_Peroxidase/MauG"/>
</dbReference>
<keyword evidence="5 6" id="KW-0408">Iron</keyword>
<evidence type="ECO:0000313" key="10">
    <source>
        <dbReference type="Proteomes" id="UP000250928"/>
    </source>
</evidence>
<evidence type="ECO:0000256" key="2">
    <source>
        <dbReference type="ARBA" id="ARBA00022617"/>
    </source>
</evidence>
<dbReference type="Pfam" id="PF03150">
    <property type="entry name" value="CCP_MauG"/>
    <property type="match status" value="1"/>
</dbReference>
<evidence type="ECO:0000256" key="1">
    <source>
        <dbReference type="ARBA" id="ARBA00004196"/>
    </source>
</evidence>
<name>A0A6N4DS00_9GAMM</name>
<dbReference type="AlphaFoldDB" id="A0A6N4DS00"/>
<dbReference type="GO" id="GO:0009055">
    <property type="term" value="F:electron transfer activity"/>
    <property type="evidence" value="ECO:0007669"/>
    <property type="project" value="InterPro"/>
</dbReference>
<reference evidence="9 10" key="1">
    <citation type="submission" date="2018-01" db="EMBL/GenBank/DDBJ databases">
        <title>Novel co-symbiosis in the lucinid bivalve Phacoides pectinatus.</title>
        <authorList>
            <person name="Lim S.J."/>
            <person name="Davis B.G."/>
            <person name="Gill D.E."/>
            <person name="Engel A.S."/>
            <person name="Anderson L.C."/>
            <person name="Campbell B.J."/>
        </authorList>
    </citation>
    <scope>NUCLEOTIDE SEQUENCE [LARGE SCALE GENOMIC DNA]</scope>
    <source>
        <strain evidence="9">N3_P5</strain>
    </source>
</reference>
<dbReference type="PANTHER" id="PTHR30600">
    <property type="entry name" value="CYTOCHROME C PEROXIDASE-RELATED"/>
    <property type="match status" value="1"/>
</dbReference>
<protein>
    <recommendedName>
        <fullName evidence="8">Cytochrome c domain-containing protein</fullName>
    </recommendedName>
</protein>
<evidence type="ECO:0000256" key="5">
    <source>
        <dbReference type="ARBA" id="ARBA00023004"/>
    </source>
</evidence>
<gene>
    <name evidence="9" type="ORF">C3L24_10555</name>
</gene>
<dbReference type="InterPro" id="IPR004852">
    <property type="entry name" value="Di-haem_cyt_c_peroxidsae"/>
</dbReference>
<dbReference type="PROSITE" id="PS51007">
    <property type="entry name" value="CYTC"/>
    <property type="match status" value="1"/>
</dbReference>
<keyword evidence="7" id="KW-0732">Signal</keyword>
<dbReference type="InterPro" id="IPR009056">
    <property type="entry name" value="Cyt_c-like_dom"/>
</dbReference>
<proteinExistence type="predicted"/>
<organism evidence="9 10">
    <name type="scientific">Candidatus Sedimenticola endophacoides</name>
    <dbReference type="NCBI Taxonomy" id="2548426"/>
    <lineage>
        <taxon>Bacteria</taxon>
        <taxon>Pseudomonadati</taxon>
        <taxon>Pseudomonadota</taxon>
        <taxon>Gammaproteobacteria</taxon>
        <taxon>Chromatiales</taxon>
        <taxon>Sedimenticolaceae</taxon>
        <taxon>Sedimenticola</taxon>
    </lineage>
</organism>
<evidence type="ECO:0000256" key="4">
    <source>
        <dbReference type="ARBA" id="ARBA00023002"/>
    </source>
</evidence>
<dbReference type="GO" id="GO:0046872">
    <property type="term" value="F:metal ion binding"/>
    <property type="evidence" value="ECO:0007669"/>
    <property type="project" value="UniProtKB-KW"/>
</dbReference>
<dbReference type="PANTHER" id="PTHR30600:SF7">
    <property type="entry name" value="CYTOCHROME C PEROXIDASE-RELATED"/>
    <property type="match status" value="1"/>
</dbReference>
<accession>A0A6N4DS00</accession>
<comment type="caution">
    <text evidence="9">The sequence shown here is derived from an EMBL/GenBank/DDBJ whole genome shotgun (WGS) entry which is preliminary data.</text>
</comment>
<keyword evidence="4" id="KW-0560">Oxidoreductase</keyword>
<feature type="chain" id="PRO_5026896006" description="Cytochrome c domain-containing protein" evidence="7">
    <location>
        <begin position="22"/>
        <end position="112"/>
    </location>
</feature>